<dbReference type="AlphaFoldDB" id="A0AB37G1J5"/>
<evidence type="ECO:0000313" key="2">
    <source>
        <dbReference type="EMBL" id="QOE28620.1"/>
    </source>
</evidence>
<proteinExistence type="predicted"/>
<evidence type="ECO:0000313" key="3">
    <source>
        <dbReference type="Proteomes" id="UP000516797"/>
    </source>
</evidence>
<dbReference type="GO" id="GO:0006974">
    <property type="term" value="P:DNA damage response"/>
    <property type="evidence" value="ECO:0007669"/>
    <property type="project" value="UniProtKB-KW"/>
</dbReference>
<name>A0AB37G1J5_STRSU</name>
<reference evidence="2 3" key="1">
    <citation type="submission" date="2020-07" db="EMBL/GenBank/DDBJ databases">
        <title>Complete genome sequences of Streptococcus suis pig pathogenic strain 10, 13-00283-02 and 16085/3b.</title>
        <authorList>
            <person name="Bunk B."/>
            <person name="Jakobczak B."/>
            <person name="Florian V."/>
            <person name="Dittmar D."/>
            <person name="Maeder U."/>
            <person name="Jarek M."/>
            <person name="Baums C.G."/>
            <person name="Haeussler S."/>
            <person name="Voelker U."/>
            <person name="Michalik S."/>
        </authorList>
    </citation>
    <scope>NUCLEOTIDE SEQUENCE [LARGE SCALE GENOMIC DNA]</scope>
    <source>
        <strain evidence="2 3">13-00283-02</strain>
    </source>
</reference>
<dbReference type="EMBL" id="CP058741">
    <property type="protein sequence ID" value="QOE28620.1"/>
    <property type="molecule type" value="Genomic_DNA"/>
</dbReference>
<dbReference type="InterPro" id="IPR012865">
    <property type="entry name" value="DUF1642"/>
</dbReference>
<sequence length="370" mass="42591">MIKYFSVPCKPTKANGGRNRNLPEHDPEKWQMFIDYCKQDVVVEMAIAERLSVLPVADREWDFYTADQRINDRGVALDAELVESALYCKDVKMDMLFDELRSTTGLDNPNSRAQLLPWLKTHGYSASGLTKADVQKELKTASGELKRVLELKLQTAMSSLKKYEAMERAMCSDGRVHGLLQFYGASRTGRWAGRVVQVQNLARNYLKDLDDARNYVKARDIDAVEILYDSLNDTLKQLVRTAFVAEGDKEYRHASPLLKVLNAAEDGRVVPSAVNDWILDNQRDFVVAWYDGYEIEQEQLFTVRIPDPNRPDTVTYLYKENGKVFIGSDIFLDEVPNYKWKKDPSTHLTESEIKQDFEWAWQWAKPVEVE</sequence>
<dbReference type="SUPFAM" id="SSF56672">
    <property type="entry name" value="DNA/RNA polymerases"/>
    <property type="match status" value="1"/>
</dbReference>
<gene>
    <name evidence="2" type="ORF">SSU1300283_01303</name>
</gene>
<protein>
    <recommendedName>
        <fullName evidence="4">DNA-directed DNA polymerase</fullName>
    </recommendedName>
</protein>
<dbReference type="Proteomes" id="UP000516797">
    <property type="component" value="Chromosome"/>
</dbReference>
<accession>A0AB37G1J5</accession>
<keyword evidence="1" id="KW-0227">DNA damage</keyword>
<organism evidence="2 3">
    <name type="scientific">Streptococcus suis</name>
    <dbReference type="NCBI Taxonomy" id="1307"/>
    <lineage>
        <taxon>Bacteria</taxon>
        <taxon>Bacillati</taxon>
        <taxon>Bacillota</taxon>
        <taxon>Bacilli</taxon>
        <taxon>Lactobacillales</taxon>
        <taxon>Streptococcaceae</taxon>
        <taxon>Streptococcus</taxon>
    </lineage>
</organism>
<evidence type="ECO:0000256" key="1">
    <source>
        <dbReference type="ARBA" id="ARBA00022763"/>
    </source>
</evidence>
<dbReference type="Pfam" id="PF07852">
    <property type="entry name" value="DUF1642"/>
    <property type="match status" value="1"/>
</dbReference>
<evidence type="ECO:0008006" key="4">
    <source>
        <dbReference type="Google" id="ProtNLM"/>
    </source>
</evidence>
<dbReference type="InterPro" id="IPR043502">
    <property type="entry name" value="DNA/RNA_pol_sf"/>
</dbReference>